<dbReference type="GO" id="GO:0008762">
    <property type="term" value="F:UDP-N-acetylmuramate dehydrogenase activity"/>
    <property type="evidence" value="ECO:0007669"/>
    <property type="project" value="UniProtKB-UniRule"/>
</dbReference>
<keyword evidence="3" id="KW-0573">Peptidoglycan synthesis</keyword>
<keyword evidence="3" id="KW-0133">Cell shape</keyword>
<dbReference type="Gene3D" id="3.30.465.10">
    <property type="match status" value="1"/>
</dbReference>
<dbReference type="UniPathway" id="UPA00219"/>
<evidence type="ECO:0000256" key="3">
    <source>
        <dbReference type="HAMAP-Rule" id="MF_00037"/>
    </source>
</evidence>
<dbReference type="OrthoDB" id="9804753at2"/>
<dbReference type="Proteomes" id="UP000284219">
    <property type="component" value="Unassembled WGS sequence"/>
</dbReference>
<keyword evidence="1 3" id="KW-0285">Flavoprotein</keyword>
<sequence>MQILENESLKKYTTIKIGGNAKHLYIPESIDDLVNLMERIKNDKYYIIGGGSNILMNDQKTYENVICLTAMDNNIKSLGNGTYYVGASVRVQELINHINKDGFCGIEYLYSVPALIGGAIVMNAGRGRGHGLSISDFIEEVHIWDGGSIKVVKNDKCGFEYRKSNFKNSKVIVLGGKFTFDKIINDGSRMTKQDRINYSKKVQDYSGPSFGSVFCQHDRKIMQIVRILSPGFKNGISFSNKTSNWLTNRGEGTYLQAVSLINRVKRYHKIIGRKAVPEVIIWE</sequence>
<dbReference type="Pfam" id="PF01565">
    <property type="entry name" value="FAD_binding_4"/>
    <property type="match status" value="1"/>
</dbReference>
<dbReference type="Gene3D" id="3.30.43.10">
    <property type="entry name" value="Uridine Diphospho-n-acetylenolpyruvylglucosamine Reductase, domain 2"/>
    <property type="match status" value="1"/>
</dbReference>
<evidence type="ECO:0000259" key="4">
    <source>
        <dbReference type="PROSITE" id="PS51387"/>
    </source>
</evidence>
<dbReference type="PANTHER" id="PTHR21071:SF4">
    <property type="entry name" value="UDP-N-ACETYLENOLPYRUVOYLGLUCOSAMINE REDUCTASE"/>
    <property type="match status" value="1"/>
</dbReference>
<dbReference type="PANTHER" id="PTHR21071">
    <property type="entry name" value="UDP-N-ACETYLENOLPYRUVOYLGLUCOSAMINE REDUCTASE"/>
    <property type="match status" value="1"/>
</dbReference>
<feature type="active site" description="Proton donor" evidence="3">
    <location>
        <position position="212"/>
    </location>
</feature>
<dbReference type="GO" id="GO:0051301">
    <property type="term" value="P:cell division"/>
    <property type="evidence" value="ECO:0007669"/>
    <property type="project" value="UniProtKB-KW"/>
</dbReference>
<dbReference type="InterPro" id="IPR036318">
    <property type="entry name" value="FAD-bd_PCMH-like_sf"/>
</dbReference>
<dbReference type="RefSeq" id="WP_120190596.1">
    <property type="nucleotide sequence ID" value="NZ_MCHY01000009.1"/>
</dbReference>
<keyword evidence="3" id="KW-0132">Cell division</keyword>
<dbReference type="EC" id="1.3.1.98" evidence="3"/>
<comment type="pathway">
    <text evidence="3">Cell wall biogenesis; peptidoglycan biosynthesis.</text>
</comment>
<organism evidence="5 6">
    <name type="scientific">Ammoniphilus oxalaticus</name>
    <dbReference type="NCBI Taxonomy" id="66863"/>
    <lineage>
        <taxon>Bacteria</taxon>
        <taxon>Bacillati</taxon>
        <taxon>Bacillota</taxon>
        <taxon>Bacilli</taxon>
        <taxon>Bacillales</taxon>
        <taxon>Paenibacillaceae</taxon>
        <taxon>Aneurinibacillus group</taxon>
        <taxon>Ammoniphilus</taxon>
    </lineage>
</organism>
<dbReference type="PROSITE" id="PS51387">
    <property type="entry name" value="FAD_PCMH"/>
    <property type="match status" value="1"/>
</dbReference>
<proteinExistence type="inferred from homology"/>
<feature type="domain" description="FAD-binding PCMH-type" evidence="4">
    <location>
        <begin position="17"/>
        <end position="193"/>
    </location>
</feature>
<evidence type="ECO:0000256" key="2">
    <source>
        <dbReference type="ARBA" id="ARBA00023002"/>
    </source>
</evidence>
<gene>
    <name evidence="3" type="primary">murB</name>
    <name evidence="5" type="ORF">BEP19_12850</name>
</gene>
<dbReference type="InterPro" id="IPR016167">
    <property type="entry name" value="FAD-bd_PCMH_sub1"/>
</dbReference>
<evidence type="ECO:0000313" key="5">
    <source>
        <dbReference type="EMBL" id="RKD23107.1"/>
    </source>
</evidence>
<dbReference type="HAMAP" id="MF_00037">
    <property type="entry name" value="MurB"/>
    <property type="match status" value="1"/>
</dbReference>
<comment type="cofactor">
    <cofactor evidence="3">
        <name>FAD</name>
        <dbReference type="ChEBI" id="CHEBI:57692"/>
    </cofactor>
</comment>
<keyword evidence="6" id="KW-1185">Reference proteome</keyword>
<dbReference type="SUPFAM" id="SSF56176">
    <property type="entry name" value="FAD-binding/transporter-associated domain-like"/>
    <property type="match status" value="1"/>
</dbReference>
<dbReference type="InterPro" id="IPR006094">
    <property type="entry name" value="Oxid_FAD_bind_N"/>
</dbReference>
<evidence type="ECO:0000256" key="1">
    <source>
        <dbReference type="ARBA" id="ARBA00022630"/>
    </source>
</evidence>
<dbReference type="InterPro" id="IPR003170">
    <property type="entry name" value="MurB"/>
</dbReference>
<name>A0A419SH51_9BACL</name>
<dbReference type="AlphaFoldDB" id="A0A419SH51"/>
<dbReference type="InterPro" id="IPR016169">
    <property type="entry name" value="FAD-bd_PCMH_sub2"/>
</dbReference>
<comment type="caution">
    <text evidence="5">The sequence shown here is derived from an EMBL/GenBank/DDBJ whole genome shotgun (WGS) entry which is preliminary data.</text>
</comment>
<reference evidence="5 6" key="1">
    <citation type="submission" date="2016-08" db="EMBL/GenBank/DDBJ databases">
        <title>Novel Firmicute Genomes.</title>
        <authorList>
            <person name="Poppleton D.I."/>
            <person name="Gribaldo S."/>
        </authorList>
    </citation>
    <scope>NUCLEOTIDE SEQUENCE [LARGE SCALE GENOMIC DNA]</scope>
    <source>
        <strain evidence="5 6">RAOx-1</strain>
    </source>
</reference>
<comment type="subcellular location">
    <subcellularLocation>
        <location evidence="3">Cytoplasm</location>
    </subcellularLocation>
</comment>
<protein>
    <recommendedName>
        <fullName evidence="3">UDP-N-acetylenolpyruvoylglucosamine reductase</fullName>
        <ecNumber evidence="3">1.3.1.98</ecNumber>
    </recommendedName>
    <alternativeName>
        <fullName evidence="3">UDP-N-acetylmuramate dehydrogenase</fullName>
    </alternativeName>
</protein>
<dbReference type="GO" id="GO:0008360">
    <property type="term" value="P:regulation of cell shape"/>
    <property type="evidence" value="ECO:0007669"/>
    <property type="project" value="UniProtKB-KW"/>
</dbReference>
<dbReference type="InterPro" id="IPR016166">
    <property type="entry name" value="FAD-bd_PCMH"/>
</dbReference>
<comment type="function">
    <text evidence="3">Cell wall formation.</text>
</comment>
<dbReference type="EMBL" id="MCHY01000009">
    <property type="protein sequence ID" value="RKD23107.1"/>
    <property type="molecule type" value="Genomic_DNA"/>
</dbReference>
<accession>A0A419SH51</accession>
<dbReference type="GO" id="GO:0071949">
    <property type="term" value="F:FAD binding"/>
    <property type="evidence" value="ECO:0007669"/>
    <property type="project" value="InterPro"/>
</dbReference>
<feature type="active site" evidence="3">
    <location>
        <position position="162"/>
    </location>
</feature>
<keyword evidence="3" id="KW-0961">Cell wall biogenesis/degradation</keyword>
<dbReference type="GO" id="GO:0071555">
    <property type="term" value="P:cell wall organization"/>
    <property type="evidence" value="ECO:0007669"/>
    <property type="project" value="UniProtKB-KW"/>
</dbReference>
<comment type="catalytic activity">
    <reaction evidence="3">
        <text>UDP-N-acetyl-alpha-D-muramate + NADP(+) = UDP-N-acetyl-3-O-(1-carboxyvinyl)-alpha-D-glucosamine + NADPH + H(+)</text>
        <dbReference type="Rhea" id="RHEA:12248"/>
        <dbReference type="ChEBI" id="CHEBI:15378"/>
        <dbReference type="ChEBI" id="CHEBI:57783"/>
        <dbReference type="ChEBI" id="CHEBI:58349"/>
        <dbReference type="ChEBI" id="CHEBI:68483"/>
        <dbReference type="ChEBI" id="CHEBI:70757"/>
        <dbReference type="EC" id="1.3.1.98"/>
    </reaction>
</comment>
<feature type="active site" evidence="3">
    <location>
        <position position="278"/>
    </location>
</feature>
<keyword evidence="3" id="KW-0521">NADP</keyword>
<keyword evidence="3" id="KW-0963">Cytoplasm</keyword>
<comment type="similarity">
    <text evidence="3">Belongs to the MurB family.</text>
</comment>
<keyword evidence="2 3" id="KW-0560">Oxidoreductase</keyword>
<dbReference type="GO" id="GO:0009252">
    <property type="term" value="P:peptidoglycan biosynthetic process"/>
    <property type="evidence" value="ECO:0007669"/>
    <property type="project" value="UniProtKB-UniRule"/>
</dbReference>
<keyword evidence="3" id="KW-0274">FAD</keyword>
<evidence type="ECO:0000313" key="6">
    <source>
        <dbReference type="Proteomes" id="UP000284219"/>
    </source>
</evidence>
<dbReference type="GO" id="GO:0005829">
    <property type="term" value="C:cytosol"/>
    <property type="evidence" value="ECO:0007669"/>
    <property type="project" value="TreeGrafter"/>
</dbReference>
<keyword evidence="3" id="KW-0131">Cell cycle</keyword>